<dbReference type="EMBL" id="JYDT01000001">
    <property type="protein sequence ID" value="KRY93737.1"/>
    <property type="molecule type" value="Genomic_DNA"/>
</dbReference>
<keyword evidence="3" id="KW-1185">Reference proteome</keyword>
<evidence type="ECO:0000256" key="1">
    <source>
        <dbReference type="SAM" id="Phobius"/>
    </source>
</evidence>
<keyword evidence="1" id="KW-0472">Membrane</keyword>
<name>A0A0V1G632_TRIPS</name>
<proteinExistence type="predicted"/>
<dbReference type="AlphaFoldDB" id="A0A0V1G632"/>
<accession>A0A0V1G632</accession>
<gene>
    <name evidence="2" type="ORF">T4D_11785</name>
</gene>
<keyword evidence="1" id="KW-1133">Transmembrane helix</keyword>
<evidence type="ECO:0000313" key="2">
    <source>
        <dbReference type="EMBL" id="KRY93737.1"/>
    </source>
</evidence>
<organism evidence="2 3">
    <name type="scientific">Trichinella pseudospiralis</name>
    <name type="common">Parasitic roundworm</name>
    <dbReference type="NCBI Taxonomy" id="6337"/>
    <lineage>
        <taxon>Eukaryota</taxon>
        <taxon>Metazoa</taxon>
        <taxon>Ecdysozoa</taxon>
        <taxon>Nematoda</taxon>
        <taxon>Enoplea</taxon>
        <taxon>Dorylaimia</taxon>
        <taxon>Trichinellida</taxon>
        <taxon>Trichinellidae</taxon>
        <taxon>Trichinella</taxon>
    </lineage>
</organism>
<keyword evidence="1" id="KW-0812">Transmembrane</keyword>
<reference evidence="2 3" key="1">
    <citation type="submission" date="2015-01" db="EMBL/GenBank/DDBJ databases">
        <title>Evolution of Trichinella species and genotypes.</title>
        <authorList>
            <person name="Korhonen P.K."/>
            <person name="Edoardo P."/>
            <person name="Giuseppe L.R."/>
            <person name="Gasser R.B."/>
        </authorList>
    </citation>
    <scope>NUCLEOTIDE SEQUENCE [LARGE SCALE GENOMIC DNA]</scope>
    <source>
        <strain evidence="2">ISS470</strain>
    </source>
</reference>
<protein>
    <submittedName>
        <fullName evidence="2">Uncharacterized protein</fullName>
    </submittedName>
</protein>
<evidence type="ECO:0000313" key="3">
    <source>
        <dbReference type="Proteomes" id="UP000054995"/>
    </source>
</evidence>
<dbReference type="Proteomes" id="UP000054995">
    <property type="component" value="Unassembled WGS sequence"/>
</dbReference>
<comment type="caution">
    <text evidence="2">The sequence shown here is derived from an EMBL/GenBank/DDBJ whole genome shotgun (WGS) entry which is preliminary data.</text>
</comment>
<feature type="transmembrane region" description="Helical" evidence="1">
    <location>
        <begin position="69"/>
        <end position="89"/>
    </location>
</feature>
<sequence>MFQNLLVFRTYAINRYRKRMQILNVNHSYQNMKIFCFYRTVEHYCNYFLMPKRVKSAIVMLRINCFLNFMRVLLINVLALLQCLQFDILQMRMYIEKKKI</sequence>